<feature type="region of interest" description="Disordered" evidence="1">
    <location>
        <begin position="56"/>
        <end position="83"/>
    </location>
</feature>
<gene>
    <name evidence="2" type="ORF">IAA06_04175</name>
</gene>
<dbReference type="EMBL" id="DWYZ01000086">
    <property type="protein sequence ID" value="HJB27973.1"/>
    <property type="molecule type" value="Genomic_DNA"/>
</dbReference>
<feature type="region of interest" description="Disordered" evidence="1">
    <location>
        <begin position="1"/>
        <end position="27"/>
    </location>
</feature>
<protein>
    <recommendedName>
        <fullName evidence="4">Collagen-like protein</fullName>
    </recommendedName>
</protein>
<reference evidence="2" key="1">
    <citation type="journal article" date="2021" name="PeerJ">
        <title>Extensive microbial diversity within the chicken gut microbiome revealed by metagenomics and culture.</title>
        <authorList>
            <person name="Gilroy R."/>
            <person name="Ravi A."/>
            <person name="Getino M."/>
            <person name="Pursley I."/>
            <person name="Horton D.L."/>
            <person name="Alikhan N.F."/>
            <person name="Baker D."/>
            <person name="Gharbi K."/>
            <person name="Hall N."/>
            <person name="Watson M."/>
            <person name="Adriaenssens E.M."/>
            <person name="Foster-Nyarko E."/>
            <person name="Jarju S."/>
            <person name="Secka A."/>
            <person name="Antonio M."/>
            <person name="Oren A."/>
            <person name="Chaudhuri R.R."/>
            <person name="La Ragione R."/>
            <person name="Hildebrand F."/>
            <person name="Pallen M.J."/>
        </authorList>
    </citation>
    <scope>NUCLEOTIDE SEQUENCE</scope>
    <source>
        <strain evidence="2">ChiSjej1B19-5720</strain>
    </source>
</reference>
<sequence>MKWFSRKKEEDNQQLQEQSMDFEEERDRGIFSNCRRPSSCRPGCNPCRPDPCCIKGPTGPTGPAGPTGPTGATGAVTDPLQDF</sequence>
<accession>A0A9D2RV83</accession>
<name>A0A9D2RV83_9FIRM</name>
<dbReference type="AlphaFoldDB" id="A0A9D2RV83"/>
<evidence type="ECO:0000313" key="3">
    <source>
        <dbReference type="Proteomes" id="UP000823842"/>
    </source>
</evidence>
<organism evidence="2 3">
    <name type="scientific">Candidatus Blautia faecavium</name>
    <dbReference type="NCBI Taxonomy" id="2838487"/>
    <lineage>
        <taxon>Bacteria</taxon>
        <taxon>Bacillati</taxon>
        <taxon>Bacillota</taxon>
        <taxon>Clostridia</taxon>
        <taxon>Lachnospirales</taxon>
        <taxon>Lachnospiraceae</taxon>
        <taxon>Blautia</taxon>
    </lineage>
</organism>
<evidence type="ECO:0000256" key="1">
    <source>
        <dbReference type="SAM" id="MobiDB-lite"/>
    </source>
</evidence>
<dbReference type="Proteomes" id="UP000823842">
    <property type="component" value="Unassembled WGS sequence"/>
</dbReference>
<proteinExistence type="predicted"/>
<evidence type="ECO:0008006" key="4">
    <source>
        <dbReference type="Google" id="ProtNLM"/>
    </source>
</evidence>
<feature type="compositionally biased region" description="Basic and acidic residues" evidence="1">
    <location>
        <begin position="1"/>
        <end position="11"/>
    </location>
</feature>
<reference evidence="2" key="2">
    <citation type="submission" date="2021-04" db="EMBL/GenBank/DDBJ databases">
        <authorList>
            <person name="Gilroy R."/>
        </authorList>
    </citation>
    <scope>NUCLEOTIDE SEQUENCE</scope>
    <source>
        <strain evidence="2">ChiSjej1B19-5720</strain>
    </source>
</reference>
<comment type="caution">
    <text evidence="2">The sequence shown here is derived from an EMBL/GenBank/DDBJ whole genome shotgun (WGS) entry which is preliminary data.</text>
</comment>
<evidence type="ECO:0000313" key="2">
    <source>
        <dbReference type="EMBL" id="HJB27973.1"/>
    </source>
</evidence>